<evidence type="ECO:0000256" key="6">
    <source>
        <dbReference type="PIRSR" id="PIRSR600760-2"/>
    </source>
</evidence>
<keyword evidence="4 7" id="KW-0378">Hydrolase</keyword>
<dbReference type="PANTHER" id="PTHR20854:SF4">
    <property type="entry name" value="INOSITOL-1-MONOPHOSPHATASE-RELATED"/>
    <property type="match status" value="1"/>
</dbReference>
<evidence type="ECO:0000256" key="4">
    <source>
        <dbReference type="ARBA" id="ARBA00022801"/>
    </source>
</evidence>
<feature type="binding site" evidence="6">
    <location>
        <position position="206"/>
    </location>
    <ligand>
        <name>Mg(2+)</name>
        <dbReference type="ChEBI" id="CHEBI:18420"/>
        <label>1</label>
        <note>catalytic</note>
    </ligand>
</feature>
<feature type="binding site" evidence="6">
    <location>
        <position position="63"/>
    </location>
    <ligand>
        <name>Mg(2+)</name>
        <dbReference type="ChEBI" id="CHEBI:18420"/>
        <label>1</label>
        <note>catalytic</note>
    </ligand>
</feature>
<dbReference type="EMBL" id="MGFK01000022">
    <property type="protein sequence ID" value="OGM04046.1"/>
    <property type="molecule type" value="Genomic_DNA"/>
</dbReference>
<evidence type="ECO:0000256" key="1">
    <source>
        <dbReference type="ARBA" id="ARBA00001033"/>
    </source>
</evidence>
<name>A0A1F7WMH5_9BACT</name>
<evidence type="ECO:0000313" key="9">
    <source>
        <dbReference type="Proteomes" id="UP000177091"/>
    </source>
</evidence>
<dbReference type="Proteomes" id="UP000177091">
    <property type="component" value="Unassembled WGS sequence"/>
</dbReference>
<dbReference type="GO" id="GO:0007165">
    <property type="term" value="P:signal transduction"/>
    <property type="evidence" value="ECO:0007669"/>
    <property type="project" value="TreeGrafter"/>
</dbReference>
<dbReference type="FunFam" id="3.30.540.10:FF:000003">
    <property type="entry name" value="Inositol-1-monophosphatase"/>
    <property type="match status" value="1"/>
</dbReference>
<protein>
    <recommendedName>
        <fullName evidence="7">Inositol-1-monophosphatase</fullName>
        <ecNumber evidence="7">3.1.3.25</ecNumber>
    </recommendedName>
</protein>
<comment type="catalytic activity">
    <reaction evidence="1 7">
        <text>a myo-inositol phosphate + H2O = myo-inositol + phosphate</text>
        <dbReference type="Rhea" id="RHEA:24056"/>
        <dbReference type="ChEBI" id="CHEBI:15377"/>
        <dbReference type="ChEBI" id="CHEBI:17268"/>
        <dbReference type="ChEBI" id="CHEBI:43474"/>
        <dbReference type="ChEBI" id="CHEBI:84139"/>
        <dbReference type="EC" id="3.1.3.25"/>
    </reaction>
</comment>
<evidence type="ECO:0000256" key="7">
    <source>
        <dbReference type="RuleBase" id="RU364068"/>
    </source>
</evidence>
<dbReference type="PRINTS" id="PR00377">
    <property type="entry name" value="IMPHPHTASES"/>
</dbReference>
<dbReference type="GO" id="GO:0046872">
    <property type="term" value="F:metal ion binding"/>
    <property type="evidence" value="ECO:0007669"/>
    <property type="project" value="UniProtKB-KW"/>
</dbReference>
<comment type="cofactor">
    <cofactor evidence="2 6 7">
        <name>Mg(2+)</name>
        <dbReference type="ChEBI" id="CHEBI:18420"/>
    </cofactor>
</comment>
<keyword evidence="3 6" id="KW-0479">Metal-binding</keyword>
<comment type="similarity">
    <text evidence="7">Belongs to the inositol monophosphatase superfamily.</text>
</comment>
<comment type="caution">
    <text evidence="8">The sequence shown here is derived from an EMBL/GenBank/DDBJ whole genome shotgun (WGS) entry which is preliminary data.</text>
</comment>
<dbReference type="InterPro" id="IPR000760">
    <property type="entry name" value="Inositol_monophosphatase-like"/>
</dbReference>
<proteinExistence type="inferred from homology"/>
<dbReference type="SUPFAM" id="SSF56655">
    <property type="entry name" value="Carbohydrate phosphatase"/>
    <property type="match status" value="1"/>
</dbReference>
<dbReference type="InterPro" id="IPR020583">
    <property type="entry name" value="Inositol_monoP_metal-BS"/>
</dbReference>
<dbReference type="PROSITE" id="PS00629">
    <property type="entry name" value="IMP_1"/>
    <property type="match status" value="1"/>
</dbReference>
<dbReference type="AlphaFoldDB" id="A0A1F7WMH5"/>
<accession>A0A1F7WMH5</accession>
<evidence type="ECO:0000256" key="2">
    <source>
        <dbReference type="ARBA" id="ARBA00001946"/>
    </source>
</evidence>
<dbReference type="Gene3D" id="3.40.190.80">
    <property type="match status" value="1"/>
</dbReference>
<dbReference type="InterPro" id="IPR033942">
    <property type="entry name" value="IMPase"/>
</dbReference>
<dbReference type="EC" id="3.1.3.25" evidence="7"/>
<dbReference type="Gene3D" id="3.30.540.10">
    <property type="entry name" value="Fructose-1,6-Bisphosphatase, subunit A, domain 1"/>
    <property type="match status" value="1"/>
</dbReference>
<evidence type="ECO:0000256" key="3">
    <source>
        <dbReference type="ARBA" id="ARBA00022723"/>
    </source>
</evidence>
<reference evidence="8 9" key="1">
    <citation type="journal article" date="2016" name="Nat. Commun.">
        <title>Thousands of microbial genomes shed light on interconnected biogeochemical processes in an aquifer system.</title>
        <authorList>
            <person name="Anantharaman K."/>
            <person name="Brown C.T."/>
            <person name="Hug L.A."/>
            <person name="Sharon I."/>
            <person name="Castelle C.J."/>
            <person name="Probst A.J."/>
            <person name="Thomas B.C."/>
            <person name="Singh A."/>
            <person name="Wilkins M.J."/>
            <person name="Karaoz U."/>
            <person name="Brodie E.L."/>
            <person name="Williams K.H."/>
            <person name="Hubbard S.S."/>
            <person name="Banfield J.F."/>
        </authorList>
    </citation>
    <scope>NUCLEOTIDE SEQUENCE [LARGE SCALE GENOMIC DNA]</scope>
</reference>
<sequence length="255" mass="28118">MIEVAKEAATKAGEIVVAYREGKHSVERKGTADNISTEADVASQITILQILQSSFPKHNFLAEEKGARIDNGSEYTWVIDPLDGTGPYFSGLPTFGVSIGLLRGGEPILGVLNFPILNNLYWAAKGEGAYRNGKRITVSKEKRLEKVMVGYDFAWMDMRDKELDTLLRPLVSKVRYTPMLGCTIAGVAYVAEGAYGAYIHWAYSWDYVAGVAILEEAGGKVTDEKGDKTDWLKETMTVVASNGYLHKKILSQLNR</sequence>
<evidence type="ECO:0000313" key="8">
    <source>
        <dbReference type="EMBL" id="OGM04046.1"/>
    </source>
</evidence>
<evidence type="ECO:0000256" key="5">
    <source>
        <dbReference type="ARBA" id="ARBA00022842"/>
    </source>
</evidence>
<dbReference type="CDD" id="cd01639">
    <property type="entry name" value="IMPase"/>
    <property type="match status" value="1"/>
</dbReference>
<gene>
    <name evidence="8" type="ORF">A2112_00455</name>
</gene>
<keyword evidence="5 6" id="KW-0460">Magnesium</keyword>
<organism evidence="8 9">
    <name type="scientific">Candidatus Woesebacteria bacterium GWA1_42_12</name>
    <dbReference type="NCBI Taxonomy" id="1802472"/>
    <lineage>
        <taxon>Bacteria</taxon>
        <taxon>Candidatus Woeseibacteriota</taxon>
    </lineage>
</organism>
<dbReference type="PANTHER" id="PTHR20854">
    <property type="entry name" value="INOSITOL MONOPHOSPHATASE"/>
    <property type="match status" value="1"/>
</dbReference>
<feature type="binding site" evidence="6">
    <location>
        <position position="80"/>
    </location>
    <ligand>
        <name>Mg(2+)</name>
        <dbReference type="ChEBI" id="CHEBI:18420"/>
        <label>1</label>
        <note>catalytic</note>
    </ligand>
</feature>
<feature type="binding site" evidence="6">
    <location>
        <position position="82"/>
    </location>
    <ligand>
        <name>Mg(2+)</name>
        <dbReference type="ChEBI" id="CHEBI:18420"/>
        <label>1</label>
        <note>catalytic</note>
    </ligand>
</feature>
<dbReference type="GO" id="GO:0008934">
    <property type="term" value="F:inositol monophosphate 1-phosphatase activity"/>
    <property type="evidence" value="ECO:0007669"/>
    <property type="project" value="InterPro"/>
</dbReference>
<dbReference type="GO" id="GO:0006020">
    <property type="term" value="P:inositol metabolic process"/>
    <property type="evidence" value="ECO:0007669"/>
    <property type="project" value="TreeGrafter"/>
</dbReference>
<feature type="binding site" evidence="6">
    <location>
        <position position="83"/>
    </location>
    <ligand>
        <name>Mg(2+)</name>
        <dbReference type="ChEBI" id="CHEBI:18420"/>
        <label>1</label>
        <note>catalytic</note>
    </ligand>
</feature>
<dbReference type="Pfam" id="PF00459">
    <property type="entry name" value="Inositol_P"/>
    <property type="match status" value="1"/>
</dbReference>